<dbReference type="PANTHER" id="PTHR34847:SF1">
    <property type="entry name" value="NODULATION PROTEIN U"/>
    <property type="match status" value="1"/>
</dbReference>
<dbReference type="EMBL" id="JBHRXJ010000001">
    <property type="protein sequence ID" value="MFC3526896.1"/>
    <property type="molecule type" value="Genomic_DNA"/>
</dbReference>
<dbReference type="InterPro" id="IPR031730">
    <property type="entry name" value="Carbam_trans_C"/>
</dbReference>
<dbReference type="PANTHER" id="PTHR34847">
    <property type="entry name" value="NODULATION PROTEIN U"/>
    <property type="match status" value="1"/>
</dbReference>
<name>A0ABV7R0Q1_9RHOB</name>
<evidence type="ECO:0000259" key="2">
    <source>
        <dbReference type="Pfam" id="PF02543"/>
    </source>
</evidence>
<dbReference type="InterPro" id="IPR043129">
    <property type="entry name" value="ATPase_NBD"/>
</dbReference>
<gene>
    <name evidence="4" type="ORF">ACFOMH_01835</name>
</gene>
<dbReference type="InterPro" id="IPR038152">
    <property type="entry name" value="Carbam_trans_C_sf"/>
</dbReference>
<proteinExistence type="inferred from homology"/>
<evidence type="ECO:0000259" key="3">
    <source>
        <dbReference type="Pfam" id="PF16861"/>
    </source>
</evidence>
<organism evidence="4 5">
    <name type="scientific">Paracoccus mangrovi</name>
    <dbReference type="NCBI Taxonomy" id="1715645"/>
    <lineage>
        <taxon>Bacteria</taxon>
        <taxon>Pseudomonadati</taxon>
        <taxon>Pseudomonadota</taxon>
        <taxon>Alphaproteobacteria</taxon>
        <taxon>Rhodobacterales</taxon>
        <taxon>Paracoccaceae</taxon>
        <taxon>Paracoccus</taxon>
    </lineage>
</organism>
<evidence type="ECO:0000256" key="1">
    <source>
        <dbReference type="ARBA" id="ARBA00006129"/>
    </source>
</evidence>
<accession>A0ABV7R0Q1</accession>
<dbReference type="InterPro" id="IPR051338">
    <property type="entry name" value="NodU/CmcH_Carbamoyltrnsfr"/>
</dbReference>
<feature type="domain" description="Carbamoyltransferase C-terminal" evidence="3">
    <location>
        <begin position="413"/>
        <end position="577"/>
    </location>
</feature>
<evidence type="ECO:0000313" key="4">
    <source>
        <dbReference type="EMBL" id="MFC3526896.1"/>
    </source>
</evidence>
<protein>
    <submittedName>
        <fullName evidence="4">Carbamoyltransferase</fullName>
    </submittedName>
</protein>
<sequence length="591" mass="63932">MQYTLGLATMDNSAAALFADGVLVAAVEQERLSRIKNDGAFPHLAIAEVLSIAGITLADLDRIAVYWQPWRIGGRIAGTLGKMRRNPATARAIAQRAGAMFLRRGGAAEAGGDEVRGSWTDLMRLRRVLERIHGPTRAAITHVDHHLSHQLYAEAMRDWDDCVSLSYDGGGEVDSTVLTVRRGGAREVLSRHRWPNSLGHFYSTFTGYLGFRMLEGEYKMMGLAPYGRPRFRDAILREVLVLEPGGRYRLDTSVCDYHAALKGQFSDRLSALFGPRRAPDAPPTEAQIDLATSVQAAHEAALMHVLEPARAAHPELRRLVISGGCALNVTANGRLLEAGLFDEIIIPPAPHDAGCAIGAALAVLPAPVDKAAVRSPYLGREFGPAEIARAVADACPAPPPPLPEHDLIARTAGMLAEGRLIAWFQGRAEFGPRALGARSFLADPRRDAIRDEMNDKIKKRELFRPFAPSATAEAAPAFFDLGQDSPYMNIVARVRDDRIPAVTHVDGTARVHTVRAGAHARYHALISAFGAATGVPVVLNTSFNIQEPIVYSPAEAFATFAASGVDALVIGDHLVTRDDLAARKDTHVSEH</sequence>
<dbReference type="Gene3D" id="3.90.870.20">
    <property type="entry name" value="Carbamoyltransferase, C-terminal domain"/>
    <property type="match status" value="1"/>
</dbReference>
<dbReference type="SUPFAM" id="SSF53067">
    <property type="entry name" value="Actin-like ATPase domain"/>
    <property type="match status" value="1"/>
</dbReference>
<dbReference type="Proteomes" id="UP001595721">
    <property type="component" value="Unassembled WGS sequence"/>
</dbReference>
<dbReference type="Pfam" id="PF16861">
    <property type="entry name" value="Carbam_trans_C"/>
    <property type="match status" value="1"/>
</dbReference>
<dbReference type="Gene3D" id="3.30.420.40">
    <property type="match status" value="2"/>
</dbReference>
<comment type="similarity">
    <text evidence="1">Belongs to the NodU/CmcH family.</text>
</comment>
<dbReference type="Pfam" id="PF02543">
    <property type="entry name" value="Carbam_trans_N"/>
    <property type="match status" value="1"/>
</dbReference>
<feature type="domain" description="Carbamoyltransferase" evidence="2">
    <location>
        <begin position="5"/>
        <end position="361"/>
    </location>
</feature>
<evidence type="ECO:0000313" key="5">
    <source>
        <dbReference type="Proteomes" id="UP001595721"/>
    </source>
</evidence>
<reference evidence="5" key="1">
    <citation type="journal article" date="2019" name="Int. J. Syst. Evol. Microbiol.">
        <title>The Global Catalogue of Microorganisms (GCM) 10K type strain sequencing project: providing services to taxonomists for standard genome sequencing and annotation.</title>
        <authorList>
            <consortium name="The Broad Institute Genomics Platform"/>
            <consortium name="The Broad Institute Genome Sequencing Center for Infectious Disease"/>
            <person name="Wu L."/>
            <person name="Ma J."/>
        </authorList>
    </citation>
    <scope>NUCLEOTIDE SEQUENCE [LARGE SCALE GENOMIC DNA]</scope>
    <source>
        <strain evidence="5">KCTC 42899</strain>
    </source>
</reference>
<keyword evidence="5" id="KW-1185">Reference proteome</keyword>
<dbReference type="InterPro" id="IPR003696">
    <property type="entry name" value="Carbtransf_dom"/>
</dbReference>
<dbReference type="RefSeq" id="WP_377742234.1">
    <property type="nucleotide sequence ID" value="NZ_JBHRXJ010000001.1"/>
</dbReference>
<comment type="caution">
    <text evidence="4">The sequence shown here is derived from an EMBL/GenBank/DDBJ whole genome shotgun (WGS) entry which is preliminary data.</text>
</comment>